<dbReference type="FunFam" id="3.40.50.300:FF:002863">
    <property type="entry name" value="Pre-mRNA-splicing factor cwf11"/>
    <property type="match status" value="1"/>
</dbReference>
<feature type="domain" description="RNA helicase aquarius N-terminal" evidence="4">
    <location>
        <begin position="52"/>
        <end position="436"/>
    </location>
</feature>
<dbReference type="Gene3D" id="3.40.50.300">
    <property type="entry name" value="P-loop containing nucleotide triphosphate hydrolases"/>
    <property type="match status" value="2"/>
</dbReference>
<feature type="domain" description="DNA2/NAM7 helicase-like C-terminal" evidence="3">
    <location>
        <begin position="1182"/>
        <end position="1374"/>
    </location>
</feature>
<evidence type="ECO:0000259" key="3">
    <source>
        <dbReference type="Pfam" id="PF13087"/>
    </source>
</evidence>
<dbReference type="CDD" id="cd17935">
    <property type="entry name" value="EEXXQc_AQR"/>
    <property type="match status" value="1"/>
</dbReference>
<dbReference type="Pfam" id="PF21143">
    <property type="entry name" value="Aquarius_N_2nd"/>
    <property type="match status" value="1"/>
</dbReference>
<evidence type="ECO:0000313" key="6">
    <source>
        <dbReference type="EMBL" id="KAJ1723386.1"/>
    </source>
</evidence>
<dbReference type="InterPro" id="IPR041679">
    <property type="entry name" value="DNA2/NAM7-like_C"/>
</dbReference>
<feature type="region of interest" description="Disordered" evidence="1">
    <location>
        <begin position="1437"/>
        <end position="1464"/>
    </location>
</feature>
<dbReference type="GO" id="GO:0004386">
    <property type="term" value="F:helicase activity"/>
    <property type="evidence" value="ECO:0007669"/>
    <property type="project" value="InterPro"/>
</dbReference>
<dbReference type="InterPro" id="IPR047187">
    <property type="entry name" value="SF1_C_Upf1"/>
</dbReference>
<dbReference type="Pfam" id="PF13087">
    <property type="entry name" value="AAA_12"/>
    <property type="match status" value="1"/>
</dbReference>
<protein>
    <recommendedName>
        <fullName evidence="8">P-loop containing nucleoside triphosphate hydrolase protein</fullName>
    </recommendedName>
</protein>
<feature type="domain" description="DNA2/NAM7 helicase helicase" evidence="2">
    <location>
        <begin position="1091"/>
        <end position="1172"/>
    </location>
</feature>
<gene>
    <name evidence="6" type="ORF">LPJ53_002250</name>
</gene>
<feature type="compositionally biased region" description="Low complexity" evidence="1">
    <location>
        <begin position="11"/>
        <end position="24"/>
    </location>
</feature>
<dbReference type="Pfam" id="PF16399">
    <property type="entry name" value="Aquarius_N_1st"/>
    <property type="match status" value="1"/>
</dbReference>
<proteinExistence type="predicted"/>
<dbReference type="OrthoDB" id="1879at2759"/>
<evidence type="ECO:0000313" key="7">
    <source>
        <dbReference type="Proteomes" id="UP001149813"/>
    </source>
</evidence>
<reference evidence="6" key="1">
    <citation type="submission" date="2022-07" db="EMBL/GenBank/DDBJ databases">
        <title>Phylogenomic reconstructions and comparative analyses of Kickxellomycotina fungi.</title>
        <authorList>
            <person name="Reynolds N.K."/>
            <person name="Stajich J.E."/>
            <person name="Barry K."/>
            <person name="Grigoriev I.V."/>
            <person name="Crous P."/>
            <person name="Smith M.E."/>
        </authorList>
    </citation>
    <scope>NUCLEOTIDE SEQUENCE</scope>
    <source>
        <strain evidence="6">NBRC 32514</strain>
    </source>
</reference>
<evidence type="ECO:0000259" key="2">
    <source>
        <dbReference type="Pfam" id="PF13086"/>
    </source>
</evidence>
<dbReference type="GO" id="GO:0071013">
    <property type="term" value="C:catalytic step 2 spliceosome"/>
    <property type="evidence" value="ECO:0007669"/>
    <property type="project" value="TreeGrafter"/>
</dbReference>
<dbReference type="PANTHER" id="PTHR10887">
    <property type="entry name" value="DNA2/NAM7 HELICASE FAMILY"/>
    <property type="match status" value="1"/>
</dbReference>
<dbReference type="EMBL" id="JANBOJ010000068">
    <property type="protein sequence ID" value="KAJ1723386.1"/>
    <property type="molecule type" value="Genomic_DNA"/>
</dbReference>
<keyword evidence="7" id="KW-1185">Reference proteome</keyword>
<organism evidence="6 7">
    <name type="scientific">Coemansia erecta</name>
    <dbReference type="NCBI Taxonomy" id="147472"/>
    <lineage>
        <taxon>Eukaryota</taxon>
        <taxon>Fungi</taxon>
        <taxon>Fungi incertae sedis</taxon>
        <taxon>Zoopagomycota</taxon>
        <taxon>Kickxellomycotina</taxon>
        <taxon>Kickxellomycetes</taxon>
        <taxon>Kickxellales</taxon>
        <taxon>Kickxellaceae</taxon>
        <taxon>Coemansia</taxon>
    </lineage>
</organism>
<accession>A0A9W8CT75</accession>
<feature type="region of interest" description="Disordered" evidence="1">
    <location>
        <begin position="1"/>
        <end position="24"/>
    </location>
</feature>
<dbReference type="Pfam" id="PF13086">
    <property type="entry name" value="AAA_11"/>
    <property type="match status" value="2"/>
</dbReference>
<comment type="caution">
    <text evidence="6">The sequence shown here is derived from an EMBL/GenBank/DDBJ whole genome shotgun (WGS) entry which is preliminary data.</text>
</comment>
<feature type="compositionally biased region" description="Acidic residues" evidence="1">
    <location>
        <begin position="1451"/>
        <end position="1464"/>
    </location>
</feature>
<evidence type="ECO:0000259" key="4">
    <source>
        <dbReference type="Pfam" id="PF16399"/>
    </source>
</evidence>
<sequence>MAPAKRKAAAPRKPAGDRAASSKAVSEAVSEAAAAAAAVEAACLPQDATRLQRDQAITDILSTHIAGSGFSGASIRALERAQYLERCLWPYFLQTTSTDEQHTATPTHVLSLLVMLNAKHQQRVLDAAWRTMEGAAAGRLVDAAVDLLVNHVLPSAPLKTVAALCVGPVDGSSARSIAVHFLDACFGSLEVPGVRDACLRLVAPGLWTHVEGRRLVDAEYARQPALCRLAKHAARRTVAGKHADAETARRNCRDRDFLWLLVCDFIALLWHSDGSSNDGGSGDGDAAACAYACTFLAFLVTLTSQLATRRFVALLLRDMHVVELCMQAPWSQQTSEDARGPRRFRGLAERLHERLSFPVDDVGGQALGAEESMRRQDARLAALQLAAFEAHPGELDALVNDSGMRLADPAVLAGHLDALPLDALRDLARSVGVRTRLAWQPAHEDGGWLSAVAANIPVASGDDMAYTRAFLAAVFCRHYARAGSEEDGAGAAVLPDEQLLLSGAVAEADTSMRTLSRSAAAAPGFAEYAALPLVLPRMGLQYLTLGDYVQRSRALMQVEAAFAVHEDMKDAVRRLQPADDEGAVVFEGWARMALPLHGPLHVTEVRPPRVGERAPRLVRAELAVDLAQYAESVRREWDADVRGRDTLFLLHVVAPAAAAAETLGVAAVRVCQVEARAEDASGAGVRRLRVLLDPAQYQADVERHAAGDAYAAFNVVLRRRPQEGGVRGVLDALRAMAAVPPQLPAWLAPIFLGYGDPAQATALHVLGADMRSPAAPVAVDFGDTFVSEEHLRSSFAETHADIALDPGGGGGGAFATPCVVEFCGGGRLRVSSRKAAARGPMALQAGRANTLAFTPAQVRALLSASLPGLTLIVGPPGTGKTDVAVQAVANLYHAHAAQTTLLLTHSNQALNQLFAKIVAAGNIEPRHLLRLGHGEEDLDAAAAAARYSKAGRVESFLERRAELLQRVQLLAESLRVAGDYGYTCDSAQVLFVAHVRVRWDAYRRRHLAAEAKPSAADLVAAFPFTAFFDSLLGRPLFAADSLSAAADTAAAADHVIELATGCFGYLEDMFGELRELQPFELLPGARDRANYLLTNQARIVAMTCTHAAMNRDELLRLGFRYDNVVIEEAAQILDVETLIPLCLQGSGNSAAAERLKRLILIGDHNQLPPVVKHTAVREYGLLDQSFFARMVRLGVPYVELNRQARARPEIADLYRARYDRLGDLDARVRVGAYTRPNAGLAFTYQFVNVEDFQGQGQSEPSRHFYQNLGEAEYLVQVFQYLRLLGHPAGSIAILTTYNGQRALLNDVLKRRCRSNAAFFGCPRAIATVDQYQGQQSDIVLLSLVRTMSVGYLRDLRRLTVALSRARLGLYVFGRRCVFESCFELKDAFAGLLANGDCLELCPGERYDEPPEDGSERKVRRIKDVEDMAALVLEMVETTQLPQGDSAVPQEGMEEATDNDEMEED</sequence>
<feature type="domain" description="RNA helicase aquarius beta-barrel" evidence="5">
    <location>
        <begin position="580"/>
        <end position="719"/>
    </location>
</feature>
<feature type="compositionally biased region" description="Basic residues" evidence="1">
    <location>
        <begin position="1"/>
        <end position="10"/>
    </location>
</feature>
<evidence type="ECO:0000256" key="1">
    <source>
        <dbReference type="SAM" id="MobiDB-lite"/>
    </source>
</evidence>
<dbReference type="InterPro" id="IPR032174">
    <property type="entry name" value="Aquarius_N"/>
</dbReference>
<dbReference type="InterPro" id="IPR041677">
    <property type="entry name" value="DNA2/NAM7_AAA_11"/>
</dbReference>
<dbReference type="InterPro" id="IPR045055">
    <property type="entry name" value="DNA2/NAM7-like"/>
</dbReference>
<evidence type="ECO:0000259" key="5">
    <source>
        <dbReference type="Pfam" id="PF21143"/>
    </source>
</evidence>
<name>A0A9W8CT75_9FUNG</name>
<dbReference type="InterPro" id="IPR048966">
    <property type="entry name" value="Aquarius_b-barrel"/>
</dbReference>
<dbReference type="GO" id="GO:0003729">
    <property type="term" value="F:mRNA binding"/>
    <property type="evidence" value="ECO:0007669"/>
    <property type="project" value="TreeGrafter"/>
</dbReference>
<dbReference type="Proteomes" id="UP001149813">
    <property type="component" value="Unassembled WGS sequence"/>
</dbReference>
<feature type="domain" description="DNA2/NAM7 helicase helicase" evidence="2">
    <location>
        <begin position="864"/>
        <end position="955"/>
    </location>
</feature>
<dbReference type="CDD" id="cd18808">
    <property type="entry name" value="SF1_C_Upf1"/>
    <property type="match status" value="1"/>
</dbReference>
<dbReference type="SUPFAM" id="SSF52540">
    <property type="entry name" value="P-loop containing nucleoside triphosphate hydrolases"/>
    <property type="match status" value="1"/>
</dbReference>
<dbReference type="PANTHER" id="PTHR10887:SF5">
    <property type="entry name" value="RNA HELICASE AQUARIUS"/>
    <property type="match status" value="1"/>
</dbReference>
<dbReference type="InterPro" id="IPR027417">
    <property type="entry name" value="P-loop_NTPase"/>
</dbReference>
<evidence type="ECO:0008006" key="8">
    <source>
        <dbReference type="Google" id="ProtNLM"/>
    </source>
</evidence>